<name>A0A8T1HR67_9STRA</name>
<sequence length="117" mass="12765">MDTATAPFAAKEHVLEALNRGCALTTSYLRKVLRPTRLPQSPGAQARSRLQICVSSVYADEDTTRGGEVKRQGKKAGGIAFAIAAIFLSSGAESDTCRAISPVLRRVDLMFEQYVFW</sequence>
<dbReference type="AlphaFoldDB" id="A0A8T1HR67"/>
<comment type="caution">
    <text evidence="2">The sequence shown here is derived from an EMBL/GenBank/DDBJ whole genome shotgun (WGS) entry which is preliminary data.</text>
</comment>
<dbReference type="EMBL" id="RCMG01000555">
    <property type="protein sequence ID" value="KAG2852228.1"/>
    <property type="molecule type" value="Genomic_DNA"/>
</dbReference>
<reference evidence="2" key="1">
    <citation type="submission" date="2018-05" db="EMBL/GenBank/DDBJ databases">
        <title>Effector identification in a new, highly contiguous assembly of the strawberry crown rot pathogen Phytophthora cactorum.</title>
        <authorList>
            <person name="Armitage A.D."/>
            <person name="Nellist C.F."/>
            <person name="Bates H."/>
            <person name="Vickerstaff R.J."/>
            <person name="Harrison R.J."/>
        </authorList>
    </citation>
    <scope>NUCLEOTIDE SEQUENCE</scope>
    <source>
        <strain evidence="1">15-7</strain>
        <strain evidence="2">P421</strain>
    </source>
</reference>
<evidence type="ECO:0000313" key="2">
    <source>
        <dbReference type="EMBL" id="KAG3214920.1"/>
    </source>
</evidence>
<proteinExistence type="predicted"/>
<evidence type="ECO:0000313" key="1">
    <source>
        <dbReference type="EMBL" id="KAG2852228.1"/>
    </source>
</evidence>
<gene>
    <name evidence="1" type="ORF">PC113_g15208</name>
    <name evidence="2" type="ORF">PC129_g14189</name>
</gene>
<dbReference type="EMBL" id="RCMV01000598">
    <property type="protein sequence ID" value="KAG3214920.1"/>
    <property type="molecule type" value="Genomic_DNA"/>
</dbReference>
<organism evidence="2 3">
    <name type="scientific">Phytophthora cactorum</name>
    <dbReference type="NCBI Taxonomy" id="29920"/>
    <lineage>
        <taxon>Eukaryota</taxon>
        <taxon>Sar</taxon>
        <taxon>Stramenopiles</taxon>
        <taxon>Oomycota</taxon>
        <taxon>Peronosporomycetes</taxon>
        <taxon>Peronosporales</taxon>
        <taxon>Peronosporaceae</taxon>
        <taxon>Phytophthora</taxon>
    </lineage>
</organism>
<evidence type="ECO:0000313" key="3">
    <source>
        <dbReference type="Proteomes" id="UP000760860"/>
    </source>
</evidence>
<protein>
    <submittedName>
        <fullName evidence="2">Uncharacterized protein</fullName>
    </submittedName>
</protein>
<dbReference type="Proteomes" id="UP000760860">
    <property type="component" value="Unassembled WGS sequence"/>
</dbReference>
<dbReference type="Proteomes" id="UP000735874">
    <property type="component" value="Unassembled WGS sequence"/>
</dbReference>
<accession>A0A8T1HR67</accession>